<evidence type="ECO:0000313" key="3">
    <source>
        <dbReference type="EMBL" id="SSA50361.1"/>
    </source>
</evidence>
<dbReference type="Proteomes" id="UP000251571">
    <property type="component" value="Unassembled WGS sequence"/>
</dbReference>
<organism evidence="3 5">
    <name type="scientific">Jannaschia seohaensis</name>
    <dbReference type="NCBI Taxonomy" id="475081"/>
    <lineage>
        <taxon>Bacteria</taxon>
        <taxon>Pseudomonadati</taxon>
        <taxon>Pseudomonadota</taxon>
        <taxon>Alphaproteobacteria</taxon>
        <taxon>Rhodobacterales</taxon>
        <taxon>Roseobacteraceae</taxon>
        <taxon>Jannaschia</taxon>
    </lineage>
</organism>
<keyword evidence="4" id="KW-1185">Reference proteome</keyword>
<reference evidence="3 5" key="1">
    <citation type="submission" date="2016-10" db="EMBL/GenBank/DDBJ databases">
        <authorList>
            <person name="Cai Z."/>
        </authorList>
    </citation>
    <scope>NUCLEOTIDE SEQUENCE [LARGE SCALE GENOMIC DNA]</scope>
    <source>
        <strain evidence="3 5">DSM 25227</strain>
    </source>
</reference>
<dbReference type="EMBL" id="QGDJ01000013">
    <property type="protein sequence ID" value="PWJ13848.1"/>
    <property type="molecule type" value="Genomic_DNA"/>
</dbReference>
<dbReference type="AlphaFoldDB" id="A0A2Y9B1P3"/>
<dbReference type="SUPFAM" id="SSF51735">
    <property type="entry name" value="NAD(P)-binding Rossmann-fold domains"/>
    <property type="match status" value="1"/>
</dbReference>
<evidence type="ECO:0000313" key="5">
    <source>
        <dbReference type="Proteomes" id="UP000251571"/>
    </source>
</evidence>
<evidence type="ECO:0000313" key="2">
    <source>
        <dbReference type="EMBL" id="PWJ13848.1"/>
    </source>
</evidence>
<gene>
    <name evidence="2" type="ORF">BCF38_11379</name>
    <name evidence="3" type="ORF">SAMN05421539_11379</name>
</gene>
<dbReference type="Proteomes" id="UP000245839">
    <property type="component" value="Unassembled WGS sequence"/>
</dbReference>
<name>A0A2Y9B1P3_9RHOB</name>
<accession>A0A2Y9B1P3</accession>
<dbReference type="OrthoDB" id="7170465at2"/>
<dbReference type="Pfam" id="PF01370">
    <property type="entry name" value="Epimerase"/>
    <property type="match status" value="1"/>
</dbReference>
<dbReference type="Gene3D" id="3.40.50.720">
    <property type="entry name" value="NAD(P)-binding Rossmann-like Domain"/>
    <property type="match status" value="1"/>
</dbReference>
<sequence>MKGTVLVLGASGKVGRHSSKAFQDKGWTVKTFNRRKDDMVEAAKGVDVIVNGLNPPNYHDWKTILPAVTRDVIKAASTSGATVILPGNVYHFGDQPGTWSEHTPAKPVSQKGRIRLDLERTYKESGVQTIVLRGGNFIDPDGQDCVLSTIYLRSIRKGKITLPGPKSTRQAFCYLPDWARAAAELAEMRGRLGRFEDIPFPGHTLSAEQIKEILEQALNRKLGFTKFPWPVLTLLSPVWELAREAKEMRYLWNTDHALSDETFTSLLPKFSGTAVETALVSALPPGVAPTQ</sequence>
<dbReference type="EMBL" id="UETC01000013">
    <property type="protein sequence ID" value="SSA50361.1"/>
    <property type="molecule type" value="Genomic_DNA"/>
</dbReference>
<dbReference type="InterPro" id="IPR001509">
    <property type="entry name" value="Epimerase_deHydtase"/>
</dbReference>
<proteinExistence type="predicted"/>
<feature type="domain" description="NAD-dependent epimerase/dehydratase" evidence="1">
    <location>
        <begin position="5"/>
        <end position="188"/>
    </location>
</feature>
<dbReference type="InterPro" id="IPR036291">
    <property type="entry name" value="NAD(P)-bd_dom_sf"/>
</dbReference>
<evidence type="ECO:0000259" key="1">
    <source>
        <dbReference type="Pfam" id="PF01370"/>
    </source>
</evidence>
<reference evidence="2 4" key="2">
    <citation type="submission" date="2018-03" db="EMBL/GenBank/DDBJ databases">
        <title>Genomic Encyclopedia of Archaeal and Bacterial Type Strains, Phase II (KMG-II): from individual species to whole genera.</title>
        <authorList>
            <person name="Goeker M."/>
        </authorList>
    </citation>
    <scope>NUCLEOTIDE SEQUENCE [LARGE SCALE GENOMIC DNA]</scope>
    <source>
        <strain evidence="2 4">DSM 25227</strain>
    </source>
</reference>
<protein>
    <submittedName>
        <fullName evidence="3">Nucleoside-diphosphate-sugar epimerase</fullName>
    </submittedName>
</protein>
<dbReference type="RefSeq" id="WP_109565902.1">
    <property type="nucleotide sequence ID" value="NZ_QGDJ01000013.1"/>
</dbReference>
<evidence type="ECO:0000313" key="4">
    <source>
        <dbReference type="Proteomes" id="UP000245839"/>
    </source>
</evidence>